<dbReference type="SUPFAM" id="SSF103481">
    <property type="entry name" value="Multidrug resistance efflux transporter EmrE"/>
    <property type="match status" value="2"/>
</dbReference>
<keyword evidence="1" id="KW-0812">Transmembrane</keyword>
<feature type="transmembrane region" description="Helical" evidence="1">
    <location>
        <begin position="112"/>
        <end position="135"/>
    </location>
</feature>
<gene>
    <name evidence="3" type="ORF">GAH_00407</name>
</gene>
<evidence type="ECO:0000313" key="3">
    <source>
        <dbReference type="EMBL" id="AKG92241.1"/>
    </source>
</evidence>
<keyword evidence="4" id="KW-1185">Reference proteome</keyword>
<proteinExistence type="predicted"/>
<dbReference type="OrthoDB" id="51679at2157"/>
<dbReference type="InterPro" id="IPR000620">
    <property type="entry name" value="EamA_dom"/>
</dbReference>
<reference evidence="3 4" key="1">
    <citation type="submission" date="2015-04" db="EMBL/GenBank/DDBJ databases">
        <title>The complete genome sequence of the hyperthermophilic, obligate iron-reducing archaeon Geoglobus ahangari strain 234T.</title>
        <authorList>
            <person name="Manzella M.P."/>
            <person name="Holmes D.E."/>
            <person name="Rocheleau J.M."/>
            <person name="Chung A."/>
            <person name="Reguera G."/>
            <person name="Kashefi K."/>
        </authorList>
    </citation>
    <scope>NUCLEOTIDE SEQUENCE [LARGE SCALE GENOMIC DNA]</scope>
    <source>
        <strain evidence="3 4">234</strain>
    </source>
</reference>
<name>A0A0F7DC53_9EURY</name>
<evidence type="ECO:0000313" key="4">
    <source>
        <dbReference type="Proteomes" id="UP000034723"/>
    </source>
</evidence>
<dbReference type="InParanoid" id="A0A0F7DC53"/>
<dbReference type="STRING" id="113653.GAH_00407"/>
<keyword evidence="1" id="KW-0472">Membrane</keyword>
<dbReference type="KEGG" id="gah:GAH_00407"/>
<dbReference type="RefSeq" id="WP_048094454.1">
    <property type="nucleotide sequence ID" value="NZ_CP011267.1"/>
</dbReference>
<feature type="transmembrane region" description="Helical" evidence="1">
    <location>
        <begin position="36"/>
        <end position="56"/>
    </location>
</feature>
<dbReference type="AlphaFoldDB" id="A0A0F7DC53"/>
<dbReference type="Pfam" id="PF00892">
    <property type="entry name" value="EamA"/>
    <property type="match status" value="2"/>
</dbReference>
<feature type="transmembrane region" description="Helical" evidence="1">
    <location>
        <begin position="173"/>
        <end position="191"/>
    </location>
</feature>
<dbReference type="Proteomes" id="UP000034723">
    <property type="component" value="Chromosome"/>
</dbReference>
<dbReference type="InterPro" id="IPR037185">
    <property type="entry name" value="EmrE-like"/>
</dbReference>
<evidence type="ECO:0000259" key="2">
    <source>
        <dbReference type="Pfam" id="PF00892"/>
    </source>
</evidence>
<sequence>MVILGIALALLSAICWGAGGVVFKLGLRNVSEYSGNLIRSSFAVLFLLPLVLVNGIEPLNLKLVLLLIFSTIFSFFIGDLLYFNALRNSPVSYALPLASTYPVFVAVMDNLLYGYAVTANVIAASLLTLLAVIALPKEGGKFTLKSLTALFASLSWAISIVTLDYLTDHLSPVTLAFLRLLLNSAMLYAMVRRFEVDRNTLVYMGLLGGLISVTGILSFVTSVSLIGSNMVSPISATSPVIGAMVGKVFLKEKLTLRHGIAMALVFTSVIVLSLQPR</sequence>
<dbReference type="GO" id="GO:0016020">
    <property type="term" value="C:membrane"/>
    <property type="evidence" value="ECO:0007669"/>
    <property type="project" value="InterPro"/>
</dbReference>
<dbReference type="GeneID" id="24802991"/>
<organism evidence="3 4">
    <name type="scientific">Geoglobus ahangari</name>
    <dbReference type="NCBI Taxonomy" id="113653"/>
    <lineage>
        <taxon>Archaea</taxon>
        <taxon>Methanobacteriati</taxon>
        <taxon>Methanobacteriota</taxon>
        <taxon>Archaeoglobi</taxon>
        <taxon>Archaeoglobales</taxon>
        <taxon>Archaeoglobaceae</taxon>
        <taxon>Geoglobus</taxon>
    </lineage>
</organism>
<dbReference type="PANTHER" id="PTHR22911">
    <property type="entry name" value="ACYL-MALONYL CONDENSING ENZYME-RELATED"/>
    <property type="match status" value="1"/>
</dbReference>
<feature type="transmembrane region" description="Helical" evidence="1">
    <location>
        <begin position="254"/>
        <end position="274"/>
    </location>
</feature>
<dbReference type="HOGENOM" id="CLU_082650_1_0_2"/>
<feature type="transmembrane region" description="Helical" evidence="1">
    <location>
        <begin position="203"/>
        <end position="226"/>
    </location>
</feature>
<feature type="transmembrane region" description="Helical" evidence="1">
    <location>
        <begin position="63"/>
        <end position="83"/>
    </location>
</feature>
<feature type="domain" description="EamA" evidence="2">
    <location>
        <begin position="147"/>
        <end position="273"/>
    </location>
</feature>
<feature type="domain" description="EamA" evidence="2">
    <location>
        <begin position="4"/>
        <end position="133"/>
    </location>
</feature>
<keyword evidence="1" id="KW-1133">Transmembrane helix</keyword>
<dbReference type="EMBL" id="CP011267">
    <property type="protein sequence ID" value="AKG92241.1"/>
    <property type="molecule type" value="Genomic_DNA"/>
</dbReference>
<feature type="transmembrane region" description="Helical" evidence="1">
    <location>
        <begin position="147"/>
        <end position="167"/>
    </location>
</feature>
<accession>A0A0F7DC53</accession>
<protein>
    <submittedName>
        <fullName evidence="3">Putative membrane protein</fullName>
    </submittedName>
</protein>
<evidence type="ECO:0000256" key="1">
    <source>
        <dbReference type="SAM" id="Phobius"/>
    </source>
</evidence>